<comment type="subcellular location">
    <subcellularLocation>
        <location evidence="1 7">Cell membrane</location>
        <topology evidence="1 7">Multi-pass membrane protein</topology>
    </subcellularLocation>
</comment>
<feature type="transmembrane region" description="Helical" evidence="7">
    <location>
        <begin position="113"/>
        <end position="133"/>
    </location>
</feature>
<dbReference type="InterPro" id="IPR000515">
    <property type="entry name" value="MetI-like"/>
</dbReference>
<evidence type="ECO:0000313" key="10">
    <source>
        <dbReference type="Proteomes" id="UP000187074"/>
    </source>
</evidence>
<comment type="caution">
    <text evidence="9">The sequence shown here is derived from an EMBL/GenBank/DDBJ whole genome shotgun (WGS) entry which is preliminary data.</text>
</comment>
<feature type="transmembrane region" description="Helical" evidence="7">
    <location>
        <begin position="82"/>
        <end position="101"/>
    </location>
</feature>
<keyword evidence="2 7" id="KW-0813">Transport</keyword>
<dbReference type="CDD" id="cd06261">
    <property type="entry name" value="TM_PBP2"/>
    <property type="match status" value="1"/>
</dbReference>
<dbReference type="GO" id="GO:0005886">
    <property type="term" value="C:plasma membrane"/>
    <property type="evidence" value="ECO:0007669"/>
    <property type="project" value="UniProtKB-SubCell"/>
</dbReference>
<dbReference type="Pfam" id="PF00528">
    <property type="entry name" value="BPD_transp_1"/>
    <property type="match status" value="1"/>
</dbReference>
<comment type="similarity">
    <text evidence="7">Belongs to the binding-protein-dependent transport system permease family.</text>
</comment>
<feature type="transmembrane region" description="Helical" evidence="7">
    <location>
        <begin position="12"/>
        <end position="35"/>
    </location>
</feature>
<keyword evidence="6 7" id="KW-0472">Membrane</keyword>
<dbReference type="AlphaFoldDB" id="A0A1R1B3F3"/>
<dbReference type="GO" id="GO:0055085">
    <property type="term" value="P:transmembrane transport"/>
    <property type="evidence" value="ECO:0007669"/>
    <property type="project" value="InterPro"/>
</dbReference>
<protein>
    <submittedName>
        <fullName evidence="9">Sugar ABC transporter permease</fullName>
    </submittedName>
</protein>
<dbReference type="InterPro" id="IPR035906">
    <property type="entry name" value="MetI-like_sf"/>
</dbReference>
<sequence>MVNNKRFSLRNISLFGIINTLILTCLAIITVYPVVYITAVSLSATSEVVQGNITLFPKGFNLDAYAQVLNDDRVPRAYLNTIFYTALGTAINLLLTAVAAYPLARKNFFGRKFFLLAIIMTMFLNPGIIPNYLIVSELGLLDSVWALVLPNAIWTFELLILKSFYENMSESLREAAVVDGASEYRILFQIVIPLSKPALASIGLFYFMGHWNSFFIPLIYLNDANMYPLQVVLRDMLIFSENGSNPSLVDASALAPQAMKNATIVLSMIPVLLIYPFAQKYFAKGVMLGSEKG</sequence>
<dbReference type="Gene3D" id="1.10.3720.10">
    <property type="entry name" value="MetI-like"/>
    <property type="match status" value="1"/>
</dbReference>
<evidence type="ECO:0000256" key="1">
    <source>
        <dbReference type="ARBA" id="ARBA00004651"/>
    </source>
</evidence>
<proteinExistence type="inferred from homology"/>
<gene>
    <name evidence="9" type="ORF">BK123_10580</name>
</gene>
<dbReference type="PANTHER" id="PTHR43744">
    <property type="entry name" value="ABC TRANSPORTER PERMEASE PROTEIN MG189-RELATED-RELATED"/>
    <property type="match status" value="1"/>
</dbReference>
<dbReference type="Proteomes" id="UP000187074">
    <property type="component" value="Unassembled WGS sequence"/>
</dbReference>
<reference evidence="9 10" key="1">
    <citation type="submission" date="2016-11" db="EMBL/GenBank/DDBJ databases">
        <title>Paenibacillus species isolates.</title>
        <authorList>
            <person name="Beno S.M."/>
        </authorList>
    </citation>
    <scope>NUCLEOTIDE SEQUENCE [LARGE SCALE GENOMIC DNA]</scope>
    <source>
        <strain evidence="9 10">FSL F4-0100</strain>
    </source>
</reference>
<name>A0A1R1B3F3_PAELA</name>
<dbReference type="STRING" id="1401.BK123_10580"/>
<accession>A0A1R1B3F3</accession>
<evidence type="ECO:0000259" key="8">
    <source>
        <dbReference type="PROSITE" id="PS50928"/>
    </source>
</evidence>
<dbReference type="PANTHER" id="PTHR43744:SF9">
    <property type="entry name" value="POLYGALACTURONAN_RHAMNOGALACTURONAN TRANSPORT SYSTEM PERMEASE PROTEIN YTCP"/>
    <property type="match status" value="1"/>
</dbReference>
<evidence type="ECO:0000256" key="2">
    <source>
        <dbReference type="ARBA" id="ARBA00022448"/>
    </source>
</evidence>
<keyword evidence="5 7" id="KW-1133">Transmembrane helix</keyword>
<evidence type="ECO:0000256" key="3">
    <source>
        <dbReference type="ARBA" id="ARBA00022475"/>
    </source>
</evidence>
<feature type="transmembrane region" description="Helical" evidence="7">
    <location>
        <begin position="145"/>
        <end position="165"/>
    </location>
</feature>
<dbReference type="OrthoDB" id="9810086at2"/>
<keyword evidence="3" id="KW-1003">Cell membrane</keyword>
<evidence type="ECO:0000256" key="4">
    <source>
        <dbReference type="ARBA" id="ARBA00022692"/>
    </source>
</evidence>
<feature type="transmembrane region" description="Helical" evidence="7">
    <location>
        <begin position="186"/>
        <end position="208"/>
    </location>
</feature>
<evidence type="ECO:0000256" key="7">
    <source>
        <dbReference type="RuleBase" id="RU363032"/>
    </source>
</evidence>
<organism evidence="9 10">
    <name type="scientific">Paenibacillus lautus</name>
    <name type="common">Bacillus lautus</name>
    <dbReference type="NCBI Taxonomy" id="1401"/>
    <lineage>
        <taxon>Bacteria</taxon>
        <taxon>Bacillati</taxon>
        <taxon>Bacillota</taxon>
        <taxon>Bacilli</taxon>
        <taxon>Bacillales</taxon>
        <taxon>Paenibacillaceae</taxon>
        <taxon>Paenibacillus</taxon>
    </lineage>
</organism>
<dbReference type="SUPFAM" id="SSF161098">
    <property type="entry name" value="MetI-like"/>
    <property type="match status" value="1"/>
</dbReference>
<evidence type="ECO:0000313" key="9">
    <source>
        <dbReference type="EMBL" id="OME93690.1"/>
    </source>
</evidence>
<evidence type="ECO:0000256" key="5">
    <source>
        <dbReference type="ARBA" id="ARBA00022989"/>
    </source>
</evidence>
<evidence type="ECO:0000256" key="6">
    <source>
        <dbReference type="ARBA" id="ARBA00023136"/>
    </source>
</evidence>
<feature type="transmembrane region" description="Helical" evidence="7">
    <location>
        <begin position="258"/>
        <end position="278"/>
    </location>
</feature>
<dbReference type="PROSITE" id="PS50928">
    <property type="entry name" value="ABC_TM1"/>
    <property type="match status" value="1"/>
</dbReference>
<keyword evidence="4 7" id="KW-0812">Transmembrane</keyword>
<dbReference type="EMBL" id="MRTF01000003">
    <property type="protein sequence ID" value="OME93690.1"/>
    <property type="molecule type" value="Genomic_DNA"/>
</dbReference>
<dbReference type="RefSeq" id="WP_076322361.1">
    <property type="nucleotide sequence ID" value="NZ_MRTF01000003.1"/>
</dbReference>
<feature type="domain" description="ABC transmembrane type-1" evidence="8">
    <location>
        <begin position="78"/>
        <end position="278"/>
    </location>
</feature>